<reference evidence="8 9" key="1">
    <citation type="submission" date="2020-01" db="EMBL/GenBank/DDBJ databases">
        <title>Complete genome sequence of Chitinophaga sp. H33E-04 isolated from quinoa roots.</title>
        <authorList>
            <person name="Weon H.-Y."/>
            <person name="Lee S.A."/>
        </authorList>
    </citation>
    <scope>NUCLEOTIDE SEQUENCE [LARGE SCALE GENOMIC DNA]</scope>
    <source>
        <strain evidence="8 9">H33E-04</strain>
    </source>
</reference>
<proteinExistence type="inferred from homology"/>
<comment type="subcellular location">
    <subcellularLocation>
        <location evidence="1">Cell outer membrane</location>
    </subcellularLocation>
</comment>
<dbReference type="Pfam" id="PF14322">
    <property type="entry name" value="SusD-like_3"/>
    <property type="match status" value="1"/>
</dbReference>
<gene>
    <name evidence="8" type="ORF">GWR21_02755</name>
</gene>
<keyword evidence="3" id="KW-0732">Signal</keyword>
<name>A0A6B9ZAP0_9BACT</name>
<evidence type="ECO:0000256" key="3">
    <source>
        <dbReference type="ARBA" id="ARBA00022729"/>
    </source>
</evidence>
<dbReference type="KEGG" id="chih:GWR21_02755"/>
<evidence type="ECO:0000259" key="7">
    <source>
        <dbReference type="Pfam" id="PF14322"/>
    </source>
</evidence>
<protein>
    <submittedName>
        <fullName evidence="8">RagB/SusD family nutrient uptake outer membrane protein</fullName>
    </submittedName>
</protein>
<comment type="similarity">
    <text evidence="2">Belongs to the SusD family.</text>
</comment>
<organism evidence="8 9">
    <name type="scientific">Chitinophaga agri</name>
    <dbReference type="NCBI Taxonomy" id="2703787"/>
    <lineage>
        <taxon>Bacteria</taxon>
        <taxon>Pseudomonadati</taxon>
        <taxon>Bacteroidota</taxon>
        <taxon>Chitinophagia</taxon>
        <taxon>Chitinophagales</taxon>
        <taxon>Chitinophagaceae</taxon>
        <taxon>Chitinophaga</taxon>
    </lineage>
</organism>
<dbReference type="EMBL" id="CP048113">
    <property type="protein sequence ID" value="QHS58551.1"/>
    <property type="molecule type" value="Genomic_DNA"/>
</dbReference>
<dbReference type="AlphaFoldDB" id="A0A6B9ZAP0"/>
<dbReference type="CDD" id="cd08977">
    <property type="entry name" value="SusD"/>
    <property type="match status" value="1"/>
</dbReference>
<evidence type="ECO:0000313" key="9">
    <source>
        <dbReference type="Proteomes" id="UP000476411"/>
    </source>
</evidence>
<dbReference type="PROSITE" id="PS51257">
    <property type="entry name" value="PROKAR_LIPOPROTEIN"/>
    <property type="match status" value="1"/>
</dbReference>
<keyword evidence="9" id="KW-1185">Reference proteome</keyword>
<feature type="domain" description="SusD-like N-terminal" evidence="7">
    <location>
        <begin position="100"/>
        <end position="232"/>
    </location>
</feature>
<dbReference type="RefSeq" id="WP_162330254.1">
    <property type="nucleotide sequence ID" value="NZ_CP048113.1"/>
</dbReference>
<evidence type="ECO:0000256" key="4">
    <source>
        <dbReference type="ARBA" id="ARBA00023136"/>
    </source>
</evidence>
<evidence type="ECO:0000313" key="8">
    <source>
        <dbReference type="EMBL" id="QHS58551.1"/>
    </source>
</evidence>
<keyword evidence="5" id="KW-0998">Cell outer membrane</keyword>
<dbReference type="SUPFAM" id="SSF48452">
    <property type="entry name" value="TPR-like"/>
    <property type="match status" value="1"/>
</dbReference>
<dbReference type="Pfam" id="PF07980">
    <property type="entry name" value="SusD_RagB"/>
    <property type="match status" value="1"/>
</dbReference>
<evidence type="ECO:0000256" key="1">
    <source>
        <dbReference type="ARBA" id="ARBA00004442"/>
    </source>
</evidence>
<dbReference type="Gene3D" id="1.25.40.390">
    <property type="match status" value="1"/>
</dbReference>
<dbReference type="Proteomes" id="UP000476411">
    <property type="component" value="Chromosome"/>
</dbReference>
<sequence>MTTRFLFIILTFPLLLGSCLKDINPSDSLTTGTLTQTAQGLRQALNGAYALFKDHVEFNGTTDLNNMYLRQYFQMSDFASDDIVCAQTTTDPLYYSFSLNHTPTQTNSRYFWYISYKIINDVNTVIEAAEAVPDPDVAIKQLIGECYFLRAFCHFNLVKFYARPYALDPAADGIILRTSTSDPSAKARASVAEVYASVIADAEKGASLMQQQRGVQYASQEAAWALLSRAYLYKGNNDSTIYYSDKVINAGRFGLENAVGFRSMFANAMGSKETIFCVAFTTVDDYGKGGSIASMIYSDGNSGWGEEFASQSLRDTMSAYSQDARWSYIQPLKDGNGDLQKKNGIETYYILKFSGQGGSPTLSSPILFRLSEMYLNKAEAEAKAGNATAALNDVDMIRKNRGLENALYNGQLPAGKTALQTVLKERRIELAFEGHRSFDVYRNNLSMNRTYWGYHLPGLKESDIDLSKRPAGYENMVINPDNKRLIYFIPIDEIQTNKLCSQNP</sequence>
<dbReference type="InterPro" id="IPR012944">
    <property type="entry name" value="SusD_RagB_dom"/>
</dbReference>
<dbReference type="InterPro" id="IPR033985">
    <property type="entry name" value="SusD-like_N"/>
</dbReference>
<keyword evidence="4" id="KW-0472">Membrane</keyword>
<evidence type="ECO:0000259" key="6">
    <source>
        <dbReference type="Pfam" id="PF07980"/>
    </source>
</evidence>
<evidence type="ECO:0000256" key="5">
    <source>
        <dbReference type="ARBA" id="ARBA00023237"/>
    </source>
</evidence>
<evidence type="ECO:0000256" key="2">
    <source>
        <dbReference type="ARBA" id="ARBA00006275"/>
    </source>
</evidence>
<dbReference type="InterPro" id="IPR011990">
    <property type="entry name" value="TPR-like_helical_dom_sf"/>
</dbReference>
<feature type="domain" description="RagB/SusD" evidence="6">
    <location>
        <begin position="319"/>
        <end position="504"/>
    </location>
</feature>
<accession>A0A6B9ZAP0</accession>
<dbReference type="GO" id="GO:0009279">
    <property type="term" value="C:cell outer membrane"/>
    <property type="evidence" value="ECO:0007669"/>
    <property type="project" value="UniProtKB-SubCell"/>
</dbReference>